<sequence length="137" mass="15228">MTAPAFDPLRVGHLPDSFLPSHHLDPLSAHHVLVLSSHQADSYRPQDLFSSQPHQSPYPGSSHGEQYAPARPFLHDPPTTPYPHPHPHSPPPRHPDAHGPNSLAHEAPRPRISQHYAQRYYSTTAAEWGAERAFGSQ</sequence>
<evidence type="ECO:0000313" key="3">
    <source>
        <dbReference type="Proteomes" id="UP000311382"/>
    </source>
</evidence>
<keyword evidence="3" id="KW-1185">Reference proteome</keyword>
<dbReference type="EMBL" id="SOZI01000180">
    <property type="protein sequence ID" value="TNY17720.1"/>
    <property type="molecule type" value="Genomic_DNA"/>
</dbReference>
<dbReference type="AlphaFoldDB" id="A0A5C5FLS8"/>
<evidence type="ECO:0000256" key="1">
    <source>
        <dbReference type="SAM" id="MobiDB-lite"/>
    </source>
</evidence>
<comment type="caution">
    <text evidence="2">The sequence shown here is derived from an EMBL/GenBank/DDBJ whole genome shotgun (WGS) entry which is preliminary data.</text>
</comment>
<feature type="region of interest" description="Disordered" evidence="1">
    <location>
        <begin position="38"/>
        <end position="114"/>
    </location>
</feature>
<name>A0A5C5FLS8_9BASI</name>
<evidence type="ECO:0000313" key="2">
    <source>
        <dbReference type="EMBL" id="TNY17720.1"/>
    </source>
</evidence>
<organism evidence="2 3">
    <name type="scientific">Rhodotorula diobovata</name>
    <dbReference type="NCBI Taxonomy" id="5288"/>
    <lineage>
        <taxon>Eukaryota</taxon>
        <taxon>Fungi</taxon>
        <taxon>Dikarya</taxon>
        <taxon>Basidiomycota</taxon>
        <taxon>Pucciniomycotina</taxon>
        <taxon>Microbotryomycetes</taxon>
        <taxon>Sporidiobolales</taxon>
        <taxon>Sporidiobolaceae</taxon>
        <taxon>Rhodotorula</taxon>
    </lineage>
</organism>
<reference evidence="2 3" key="1">
    <citation type="submission" date="2019-03" db="EMBL/GenBank/DDBJ databases">
        <title>Rhodosporidium diobovatum UCD-FST 08-225 genome sequencing, assembly, and annotation.</title>
        <authorList>
            <person name="Fakankun I.U."/>
            <person name="Fristensky B."/>
            <person name="Levin D.B."/>
        </authorList>
    </citation>
    <scope>NUCLEOTIDE SEQUENCE [LARGE SCALE GENOMIC DNA]</scope>
    <source>
        <strain evidence="2 3">UCD-FST 08-225</strain>
    </source>
</reference>
<accession>A0A5C5FLS8</accession>
<gene>
    <name evidence="2" type="ORF">DMC30DRAFT_419507</name>
</gene>
<proteinExistence type="predicted"/>
<protein>
    <submittedName>
        <fullName evidence="2">Uncharacterized protein</fullName>
    </submittedName>
</protein>
<feature type="compositionally biased region" description="Polar residues" evidence="1">
    <location>
        <begin position="48"/>
        <end position="59"/>
    </location>
</feature>
<dbReference type="Proteomes" id="UP000311382">
    <property type="component" value="Unassembled WGS sequence"/>
</dbReference>
<feature type="compositionally biased region" description="Pro residues" evidence="1">
    <location>
        <begin position="78"/>
        <end position="92"/>
    </location>
</feature>